<feature type="region of interest" description="Disordered" evidence="1">
    <location>
        <begin position="373"/>
        <end position="420"/>
    </location>
</feature>
<feature type="region of interest" description="Disordered" evidence="1">
    <location>
        <begin position="26"/>
        <end position="57"/>
    </location>
</feature>
<evidence type="ECO:0000256" key="1">
    <source>
        <dbReference type="SAM" id="MobiDB-lite"/>
    </source>
</evidence>
<feature type="region of interest" description="Disordered" evidence="1">
    <location>
        <begin position="293"/>
        <end position="352"/>
    </location>
</feature>
<feature type="compositionally biased region" description="Basic residues" evidence="1">
    <location>
        <begin position="27"/>
        <end position="38"/>
    </location>
</feature>
<evidence type="ECO:0000313" key="3">
    <source>
        <dbReference type="Proteomes" id="UP001620626"/>
    </source>
</evidence>
<organism evidence="2 3">
    <name type="scientific">Heterodera trifolii</name>
    <dbReference type="NCBI Taxonomy" id="157864"/>
    <lineage>
        <taxon>Eukaryota</taxon>
        <taxon>Metazoa</taxon>
        <taxon>Ecdysozoa</taxon>
        <taxon>Nematoda</taxon>
        <taxon>Chromadorea</taxon>
        <taxon>Rhabditida</taxon>
        <taxon>Tylenchina</taxon>
        <taxon>Tylenchomorpha</taxon>
        <taxon>Tylenchoidea</taxon>
        <taxon>Heteroderidae</taxon>
        <taxon>Heteroderinae</taxon>
        <taxon>Heterodera</taxon>
    </lineage>
</organism>
<reference evidence="2 3" key="1">
    <citation type="submission" date="2024-10" db="EMBL/GenBank/DDBJ databases">
        <authorList>
            <person name="Kim D."/>
        </authorList>
    </citation>
    <scope>NUCLEOTIDE SEQUENCE [LARGE SCALE GENOMIC DNA]</scope>
    <source>
        <strain evidence="2">BH-2024</strain>
    </source>
</reference>
<sequence length="420" mass="46601">MGLKLIMLTVPFSALPEKSYKLPLGQLRKRQHQQKKGRQKESRIGQKLPRPSSLIASPMPSAPISAFALPPPITSSASPLPHVDFGFDRGGGGQWEAPPPVTDDHRRHHQIEQMAKLATVGTDDNTPTGSGEEHSVVHLISRPTQLYYFGGGGGDGMDDRNKGPMRSADGLAAQRSASTSVQIGVGQVCRVKVPTADVFYISYEDDQRSGGGMGRRPFVDVFFHCSHNWSWCCGVDCCQLDPALVFTGACVLVVLCALSIHCCLRSEFGQRVCVRRLFRMHRRRHKRFIARANAQRRKSAVDGGAPPIGRGNGAIVRKPSTTVSSGEAEQLKHYEQQQQQQQKVHQRSSSDLRRMIRNSIRETIGRGHRRLVRTGHQLRGDRQKNGRSVPEIMVTEPSSSCYGAEDEQGEEEMEQYENEC</sequence>
<keyword evidence="3" id="KW-1185">Reference proteome</keyword>
<dbReference type="EMBL" id="JBICBT010001178">
    <property type="protein sequence ID" value="KAL3079902.1"/>
    <property type="molecule type" value="Genomic_DNA"/>
</dbReference>
<gene>
    <name evidence="2" type="ORF">niasHT_038419</name>
</gene>
<protein>
    <submittedName>
        <fullName evidence="2">Uncharacterized protein</fullName>
    </submittedName>
</protein>
<dbReference type="AlphaFoldDB" id="A0ABD2IL67"/>
<evidence type="ECO:0000313" key="2">
    <source>
        <dbReference type="EMBL" id="KAL3079902.1"/>
    </source>
</evidence>
<name>A0ABD2IL67_9BILA</name>
<dbReference type="Proteomes" id="UP001620626">
    <property type="component" value="Unassembled WGS sequence"/>
</dbReference>
<accession>A0ABD2IL67</accession>
<comment type="caution">
    <text evidence="2">The sequence shown here is derived from an EMBL/GenBank/DDBJ whole genome shotgun (WGS) entry which is preliminary data.</text>
</comment>
<proteinExistence type="predicted"/>
<feature type="compositionally biased region" description="Acidic residues" evidence="1">
    <location>
        <begin position="404"/>
        <end position="420"/>
    </location>
</feature>